<comment type="caution">
    <text evidence="8">The sequence shown here is derived from an EMBL/GenBank/DDBJ whole genome shotgun (WGS) entry which is preliminary data.</text>
</comment>
<dbReference type="GO" id="GO:0008033">
    <property type="term" value="P:tRNA processing"/>
    <property type="evidence" value="ECO:0007669"/>
    <property type="project" value="UniProtKB-UniRule"/>
</dbReference>
<dbReference type="PANTHER" id="PTHR47739">
    <property type="entry name" value="TRNA1(VAL) (ADENINE(37)-N6)-METHYLTRANSFERASE"/>
    <property type="match status" value="1"/>
</dbReference>
<evidence type="ECO:0000256" key="1">
    <source>
        <dbReference type="ARBA" id="ARBA00022490"/>
    </source>
</evidence>
<dbReference type="InterPro" id="IPR002052">
    <property type="entry name" value="DNA_methylase_N6_adenine_CS"/>
</dbReference>
<feature type="domain" description="Methyltransferase small" evidence="7">
    <location>
        <begin position="31"/>
        <end position="126"/>
    </location>
</feature>
<dbReference type="EMBL" id="JWIC01000010">
    <property type="protein sequence ID" value="KID54774.1"/>
    <property type="molecule type" value="Genomic_DNA"/>
</dbReference>
<dbReference type="InterPro" id="IPR020596">
    <property type="entry name" value="rRNA_Ade_Mease_Trfase_CS"/>
</dbReference>
<dbReference type="PROSITE" id="PS01131">
    <property type="entry name" value="RRNA_A_DIMETH"/>
    <property type="match status" value="1"/>
</dbReference>
<keyword evidence="4 6" id="KW-0949">S-adenosyl-L-methionine</keyword>
<evidence type="ECO:0000313" key="8">
    <source>
        <dbReference type="EMBL" id="KID54774.1"/>
    </source>
</evidence>
<keyword evidence="1 6" id="KW-0963">Cytoplasm</keyword>
<reference evidence="8 9" key="1">
    <citation type="submission" date="2014-12" db="EMBL/GenBank/DDBJ databases">
        <title>Draft Genome Sequence of Pseudoalteromonas luteoviolacea HI1.</title>
        <authorList>
            <person name="Asahina A.Y."/>
            <person name="Hadfield M.G."/>
        </authorList>
    </citation>
    <scope>NUCLEOTIDE SEQUENCE [LARGE SCALE GENOMIC DNA]</scope>
    <source>
        <strain evidence="8 9">HI1</strain>
    </source>
</reference>
<dbReference type="PANTHER" id="PTHR47739:SF1">
    <property type="entry name" value="TRNA1(VAL) (ADENINE(37)-N6)-METHYLTRANSFERASE"/>
    <property type="match status" value="1"/>
</dbReference>
<accession>A0A0C1MD94</accession>
<comment type="function">
    <text evidence="6">Specifically methylates the adenine in position 37 of tRNA(1)(Val) (anticodon cmo5UAC).</text>
</comment>
<dbReference type="GO" id="GO:0005737">
    <property type="term" value="C:cytoplasm"/>
    <property type="evidence" value="ECO:0007669"/>
    <property type="project" value="UniProtKB-SubCell"/>
</dbReference>
<evidence type="ECO:0000313" key="9">
    <source>
        <dbReference type="Proteomes" id="UP000031327"/>
    </source>
</evidence>
<dbReference type="RefSeq" id="WP_039611671.1">
    <property type="nucleotide sequence ID" value="NZ_JWIC01000010.1"/>
</dbReference>
<dbReference type="Gene3D" id="3.40.50.150">
    <property type="entry name" value="Vaccinia Virus protein VP39"/>
    <property type="match status" value="1"/>
</dbReference>
<dbReference type="HAMAP" id="MF_01872">
    <property type="entry name" value="tRNA_methyltr_YfiC"/>
    <property type="match status" value="1"/>
</dbReference>
<comment type="catalytic activity">
    <reaction evidence="6">
        <text>adenosine(37) in tRNA1(Val) + S-adenosyl-L-methionine = N(6)-methyladenosine(37) in tRNA1(Val) + S-adenosyl-L-homocysteine + H(+)</text>
        <dbReference type="Rhea" id="RHEA:43160"/>
        <dbReference type="Rhea" id="RHEA-COMP:10369"/>
        <dbReference type="Rhea" id="RHEA-COMP:10370"/>
        <dbReference type="ChEBI" id="CHEBI:15378"/>
        <dbReference type="ChEBI" id="CHEBI:57856"/>
        <dbReference type="ChEBI" id="CHEBI:59789"/>
        <dbReference type="ChEBI" id="CHEBI:74411"/>
        <dbReference type="ChEBI" id="CHEBI:74449"/>
        <dbReference type="EC" id="2.1.1.223"/>
    </reaction>
</comment>
<sequence length="232" mass="25881">MASFAFKQFKIDQNHAAMKVSTDGIMFGSWLSLNNAKNVLDIGAGTGLLSLMAKQRSPQLALSAIEIDEQASDEATLNIARSPWPDIQLHCIAVQDFESPEKFDLIFSNPPYFQASLKGENAQRNLARHTDSLSFADLITSFLRLSSESSRLAIILPLEGAHIFIELAQAKGLYLIRQCDVKTTPSKAVSRVMFELSKVEQALVTESLCIYDGNNQYSAEYTRLCRDFYLKM</sequence>
<evidence type="ECO:0000256" key="5">
    <source>
        <dbReference type="ARBA" id="ARBA00022694"/>
    </source>
</evidence>
<dbReference type="InterPro" id="IPR022882">
    <property type="entry name" value="tRNA_adenine-N6_MeTrfase"/>
</dbReference>
<dbReference type="OrthoDB" id="5383291at2"/>
<dbReference type="EC" id="2.1.1.223" evidence="6"/>
<evidence type="ECO:0000256" key="4">
    <source>
        <dbReference type="ARBA" id="ARBA00022691"/>
    </source>
</evidence>
<dbReference type="AlphaFoldDB" id="A0A0C1MD94"/>
<name>A0A0C1MD94_9GAMM</name>
<protein>
    <recommendedName>
        <fullName evidence="6">tRNA1(Val) (adenine(37)-N6)-methyltransferase</fullName>
        <ecNumber evidence="6">2.1.1.223</ecNumber>
    </recommendedName>
    <alternativeName>
        <fullName evidence="6">tRNA m6A37 methyltransferase</fullName>
    </alternativeName>
</protein>
<comment type="similarity">
    <text evidence="6">Belongs to the methyltransferase superfamily. tRNA (adenine-N(6)-)-methyltransferase family.</text>
</comment>
<dbReference type="GO" id="GO:0003676">
    <property type="term" value="F:nucleic acid binding"/>
    <property type="evidence" value="ECO:0007669"/>
    <property type="project" value="InterPro"/>
</dbReference>
<evidence type="ECO:0000256" key="2">
    <source>
        <dbReference type="ARBA" id="ARBA00022603"/>
    </source>
</evidence>
<dbReference type="InterPro" id="IPR029063">
    <property type="entry name" value="SAM-dependent_MTases_sf"/>
</dbReference>
<dbReference type="GO" id="GO:0000179">
    <property type="term" value="F:rRNA (adenine-N6,N6-)-dimethyltransferase activity"/>
    <property type="evidence" value="ECO:0007669"/>
    <property type="project" value="InterPro"/>
</dbReference>
<dbReference type="InterPro" id="IPR050210">
    <property type="entry name" value="tRNA_Adenine-N(6)_MTase"/>
</dbReference>
<dbReference type="SUPFAM" id="SSF53335">
    <property type="entry name" value="S-adenosyl-L-methionine-dependent methyltransferases"/>
    <property type="match status" value="1"/>
</dbReference>
<keyword evidence="3 6" id="KW-0808">Transferase</keyword>
<dbReference type="GO" id="GO:0016430">
    <property type="term" value="F:tRNA (adenine-N6)-methyltransferase activity"/>
    <property type="evidence" value="ECO:0007669"/>
    <property type="project" value="UniProtKB-UniRule"/>
</dbReference>
<evidence type="ECO:0000259" key="7">
    <source>
        <dbReference type="Pfam" id="PF05175"/>
    </source>
</evidence>
<keyword evidence="5 6" id="KW-0819">tRNA processing</keyword>
<dbReference type="PROSITE" id="PS00092">
    <property type="entry name" value="N6_MTASE"/>
    <property type="match status" value="1"/>
</dbReference>
<dbReference type="CDD" id="cd02440">
    <property type="entry name" value="AdoMet_MTases"/>
    <property type="match status" value="1"/>
</dbReference>
<dbReference type="InterPro" id="IPR007848">
    <property type="entry name" value="Small_mtfrase_dom"/>
</dbReference>
<comment type="subcellular location">
    <subcellularLocation>
        <location evidence="6">Cytoplasm</location>
    </subcellularLocation>
</comment>
<organism evidence="8 9">
    <name type="scientific">Pseudoalteromonas luteoviolacea</name>
    <dbReference type="NCBI Taxonomy" id="43657"/>
    <lineage>
        <taxon>Bacteria</taxon>
        <taxon>Pseudomonadati</taxon>
        <taxon>Pseudomonadota</taxon>
        <taxon>Gammaproteobacteria</taxon>
        <taxon>Alteromonadales</taxon>
        <taxon>Pseudoalteromonadaceae</taxon>
        <taxon>Pseudoalteromonas</taxon>
    </lineage>
</organism>
<evidence type="ECO:0000256" key="6">
    <source>
        <dbReference type="HAMAP-Rule" id="MF_01872"/>
    </source>
</evidence>
<keyword evidence="2 6" id="KW-0489">Methyltransferase</keyword>
<gene>
    <name evidence="8" type="ORF">JF50_23190</name>
</gene>
<evidence type="ECO:0000256" key="3">
    <source>
        <dbReference type="ARBA" id="ARBA00022679"/>
    </source>
</evidence>
<dbReference type="Pfam" id="PF05175">
    <property type="entry name" value="MTS"/>
    <property type="match status" value="1"/>
</dbReference>
<proteinExistence type="inferred from homology"/>
<dbReference type="Proteomes" id="UP000031327">
    <property type="component" value="Unassembled WGS sequence"/>
</dbReference>